<gene>
    <name evidence="1" type="ORF">WKI47_08350</name>
</gene>
<organism evidence="1 2">
    <name type="scientific">Saccharibacillus sacchari</name>
    <dbReference type="NCBI Taxonomy" id="456493"/>
    <lineage>
        <taxon>Bacteria</taxon>
        <taxon>Bacillati</taxon>
        <taxon>Bacillota</taxon>
        <taxon>Bacilli</taxon>
        <taxon>Bacillales</taxon>
        <taxon>Paenibacillaceae</taxon>
        <taxon>Saccharibacillus</taxon>
    </lineage>
</organism>
<sequence length="183" mass="20867">MSPFTLDCEHIRLRGFLPEDLDDFCAITAEPHIRRFLPDWHVDRETRRIWLRDYEIPGNAAFLNSAKIDGNVGDQTLRLAVIERSSGRFVGWCCTGIKEELPPPNREVVYGLTEACRGKGYMTQAVAALTEWLFAHTRTDIVHGLAKPDNIASNRVLQKCGFDDLGEIALEDGVHKRYARRRE</sequence>
<comment type="caution">
    <text evidence="1">The sequence shown here is derived from an EMBL/GenBank/DDBJ whole genome shotgun (WGS) entry which is preliminary data.</text>
</comment>
<reference evidence="1" key="1">
    <citation type="submission" date="2024-03" db="EMBL/GenBank/DDBJ databases">
        <title>Whole genome sequecning of epiphytes from Marcgravia umbellata leaves.</title>
        <authorList>
            <person name="Kumar G."/>
            <person name="Savka M.A."/>
        </authorList>
    </citation>
    <scope>NUCLEOTIDE SEQUENCE</scope>
    <source>
        <strain evidence="1">RIT_BL5</strain>
    </source>
</reference>
<keyword evidence="2" id="KW-1185">Reference proteome</keyword>
<dbReference type="Proteomes" id="UP001380953">
    <property type="component" value="Unassembled WGS sequence"/>
</dbReference>
<name>A0ACC6PAE2_9BACL</name>
<dbReference type="EMBL" id="JBBKAR010000026">
    <property type="protein sequence ID" value="MEJ8303913.1"/>
    <property type="molecule type" value="Genomic_DNA"/>
</dbReference>
<evidence type="ECO:0000313" key="2">
    <source>
        <dbReference type="Proteomes" id="UP001380953"/>
    </source>
</evidence>
<evidence type="ECO:0000313" key="1">
    <source>
        <dbReference type="EMBL" id="MEJ8303913.1"/>
    </source>
</evidence>
<accession>A0ACC6PAE2</accession>
<proteinExistence type="predicted"/>
<protein>
    <submittedName>
        <fullName evidence="1">GNAT family N-acetyltransferase</fullName>
    </submittedName>
</protein>